<dbReference type="AlphaFoldDB" id="A0AA38IKD7"/>
<protein>
    <submittedName>
        <fullName evidence="1">Uncharacterized protein</fullName>
    </submittedName>
</protein>
<dbReference type="Proteomes" id="UP001168821">
    <property type="component" value="Unassembled WGS sequence"/>
</dbReference>
<dbReference type="PANTHER" id="PTHR33173:SF2">
    <property type="entry name" value="MYND-TYPE DOMAIN-CONTAINING PROTEIN"/>
    <property type="match status" value="1"/>
</dbReference>
<reference evidence="1" key="1">
    <citation type="journal article" date="2023" name="G3 (Bethesda)">
        <title>Whole genome assemblies of Zophobas morio and Tenebrio molitor.</title>
        <authorList>
            <person name="Kaur S."/>
            <person name="Stinson S.A."/>
            <person name="diCenzo G.C."/>
        </authorList>
    </citation>
    <scope>NUCLEOTIDE SEQUENCE</scope>
    <source>
        <strain evidence="1">QUZm001</strain>
    </source>
</reference>
<dbReference type="EMBL" id="JALNTZ010000004">
    <property type="protein sequence ID" value="KAJ3656941.1"/>
    <property type="molecule type" value="Genomic_DNA"/>
</dbReference>
<sequence length="229" mass="26030">MDLQGLKLFLEERNLKKFVWISEDATRITGRIEYDSRSNKVVGFVLPLRNGLPETNHYIASSAQTIQEYFKTGTKAHYAYIIVAQPLSDNYSPPYCLTIFGTNNKFTYQNVKKRFAIMQKDAQKYGISILGLKSDSILPLGNNVATVAYLEILVKNYTKDQHMLTITDLKAEDKMNYAAAEKVCSPEVRKMIADNIDNSAGTTAYFKLMYLISAAFLDKTLSMLERIYI</sequence>
<organism evidence="1 2">
    <name type="scientific">Zophobas morio</name>
    <dbReference type="NCBI Taxonomy" id="2755281"/>
    <lineage>
        <taxon>Eukaryota</taxon>
        <taxon>Metazoa</taxon>
        <taxon>Ecdysozoa</taxon>
        <taxon>Arthropoda</taxon>
        <taxon>Hexapoda</taxon>
        <taxon>Insecta</taxon>
        <taxon>Pterygota</taxon>
        <taxon>Neoptera</taxon>
        <taxon>Endopterygota</taxon>
        <taxon>Coleoptera</taxon>
        <taxon>Polyphaga</taxon>
        <taxon>Cucujiformia</taxon>
        <taxon>Tenebrionidae</taxon>
        <taxon>Zophobas</taxon>
    </lineage>
</organism>
<accession>A0AA38IKD7</accession>
<gene>
    <name evidence="1" type="ORF">Zmor_015985</name>
</gene>
<evidence type="ECO:0000313" key="1">
    <source>
        <dbReference type="EMBL" id="KAJ3656941.1"/>
    </source>
</evidence>
<name>A0AA38IKD7_9CUCU</name>
<dbReference type="PANTHER" id="PTHR33173">
    <property type="match status" value="1"/>
</dbReference>
<evidence type="ECO:0000313" key="2">
    <source>
        <dbReference type="Proteomes" id="UP001168821"/>
    </source>
</evidence>
<comment type="caution">
    <text evidence="1">The sequence shown here is derived from an EMBL/GenBank/DDBJ whole genome shotgun (WGS) entry which is preliminary data.</text>
</comment>
<proteinExistence type="predicted"/>
<keyword evidence="2" id="KW-1185">Reference proteome</keyword>